<evidence type="ECO:0000313" key="2">
    <source>
        <dbReference type="Proteomes" id="UP000006729"/>
    </source>
</evidence>
<dbReference type="Proteomes" id="UP000006729">
    <property type="component" value="Chromosome 10"/>
</dbReference>
<protein>
    <submittedName>
        <fullName evidence="1">Uncharacterized protein</fullName>
    </submittedName>
</protein>
<dbReference type="EMBL" id="CM009299">
    <property type="protein sequence ID" value="KAI9387106.1"/>
    <property type="molecule type" value="Genomic_DNA"/>
</dbReference>
<organism evidence="1 2">
    <name type="scientific">Populus trichocarpa</name>
    <name type="common">Western balsam poplar</name>
    <name type="synonym">Populus balsamifera subsp. trichocarpa</name>
    <dbReference type="NCBI Taxonomy" id="3694"/>
    <lineage>
        <taxon>Eukaryota</taxon>
        <taxon>Viridiplantae</taxon>
        <taxon>Streptophyta</taxon>
        <taxon>Embryophyta</taxon>
        <taxon>Tracheophyta</taxon>
        <taxon>Spermatophyta</taxon>
        <taxon>Magnoliopsida</taxon>
        <taxon>eudicotyledons</taxon>
        <taxon>Gunneridae</taxon>
        <taxon>Pentapetalae</taxon>
        <taxon>rosids</taxon>
        <taxon>fabids</taxon>
        <taxon>Malpighiales</taxon>
        <taxon>Salicaceae</taxon>
        <taxon>Saliceae</taxon>
        <taxon>Populus</taxon>
    </lineage>
</organism>
<sequence>MARTADIIDRLVLGYEYDGQRKWQACRLTNWSQYMKHSHPIEDRAVGH</sequence>
<comment type="caution">
    <text evidence="1">The sequence shown here is derived from an EMBL/GenBank/DDBJ whole genome shotgun (WGS) entry which is preliminary data.</text>
</comment>
<gene>
    <name evidence="1" type="ORF">POPTR_010G121650v4</name>
</gene>
<name>A0ACC0SD18_POPTR</name>
<accession>A0ACC0SD18</accession>
<reference evidence="1 2" key="1">
    <citation type="journal article" date="2006" name="Science">
        <title>The genome of black cottonwood, Populus trichocarpa (Torr. &amp; Gray).</title>
        <authorList>
            <person name="Tuskan G.A."/>
            <person name="Difazio S."/>
            <person name="Jansson S."/>
            <person name="Bohlmann J."/>
            <person name="Grigoriev I."/>
            <person name="Hellsten U."/>
            <person name="Putnam N."/>
            <person name="Ralph S."/>
            <person name="Rombauts S."/>
            <person name="Salamov A."/>
            <person name="Schein J."/>
            <person name="Sterck L."/>
            <person name="Aerts A."/>
            <person name="Bhalerao R.R."/>
            <person name="Bhalerao R.P."/>
            <person name="Blaudez D."/>
            <person name="Boerjan W."/>
            <person name="Brun A."/>
            <person name="Brunner A."/>
            <person name="Busov V."/>
            <person name="Campbell M."/>
            <person name="Carlson J."/>
            <person name="Chalot M."/>
            <person name="Chapman J."/>
            <person name="Chen G.L."/>
            <person name="Cooper D."/>
            <person name="Coutinho P.M."/>
            <person name="Couturier J."/>
            <person name="Covert S."/>
            <person name="Cronk Q."/>
            <person name="Cunningham R."/>
            <person name="Davis J."/>
            <person name="Degroeve S."/>
            <person name="Dejardin A."/>
            <person name="Depamphilis C."/>
            <person name="Detter J."/>
            <person name="Dirks B."/>
            <person name="Dubchak I."/>
            <person name="Duplessis S."/>
            <person name="Ehlting J."/>
            <person name="Ellis B."/>
            <person name="Gendler K."/>
            <person name="Goodstein D."/>
            <person name="Gribskov M."/>
            <person name="Grimwood J."/>
            <person name="Groover A."/>
            <person name="Gunter L."/>
            <person name="Hamberger B."/>
            <person name="Heinze B."/>
            <person name="Helariutta Y."/>
            <person name="Henrissat B."/>
            <person name="Holligan D."/>
            <person name="Holt R."/>
            <person name="Huang W."/>
            <person name="Islam-Faridi N."/>
            <person name="Jones S."/>
            <person name="Jones-Rhoades M."/>
            <person name="Jorgensen R."/>
            <person name="Joshi C."/>
            <person name="Kangasjarvi J."/>
            <person name="Karlsson J."/>
            <person name="Kelleher C."/>
            <person name="Kirkpatrick R."/>
            <person name="Kirst M."/>
            <person name="Kohler A."/>
            <person name="Kalluri U."/>
            <person name="Larimer F."/>
            <person name="Leebens-Mack J."/>
            <person name="Leple J.C."/>
            <person name="Locascio P."/>
            <person name="Lou Y."/>
            <person name="Lucas S."/>
            <person name="Martin F."/>
            <person name="Montanini B."/>
            <person name="Napoli C."/>
            <person name="Nelson D.R."/>
            <person name="Nelson C."/>
            <person name="Nieminen K."/>
            <person name="Nilsson O."/>
            <person name="Pereda V."/>
            <person name="Peter G."/>
            <person name="Philippe R."/>
            <person name="Pilate G."/>
            <person name="Poliakov A."/>
            <person name="Razumovskaya J."/>
            <person name="Richardson P."/>
            <person name="Rinaldi C."/>
            <person name="Ritland K."/>
            <person name="Rouze P."/>
            <person name="Ryaboy D."/>
            <person name="Schmutz J."/>
            <person name="Schrader J."/>
            <person name="Segerman B."/>
            <person name="Shin H."/>
            <person name="Siddiqui A."/>
            <person name="Sterky F."/>
            <person name="Terry A."/>
            <person name="Tsai C.J."/>
            <person name="Uberbacher E."/>
            <person name="Unneberg P."/>
            <person name="Vahala J."/>
            <person name="Wall K."/>
            <person name="Wessler S."/>
            <person name="Yang G."/>
            <person name="Yin T."/>
            <person name="Douglas C."/>
            <person name="Marra M."/>
            <person name="Sandberg G."/>
            <person name="Van de Peer Y."/>
            <person name="Rokhsar D."/>
        </authorList>
    </citation>
    <scope>NUCLEOTIDE SEQUENCE [LARGE SCALE GENOMIC DNA]</scope>
    <source>
        <strain evidence="2">cv. Nisqually</strain>
    </source>
</reference>
<keyword evidence="2" id="KW-1185">Reference proteome</keyword>
<evidence type="ECO:0000313" key="1">
    <source>
        <dbReference type="EMBL" id="KAI9387106.1"/>
    </source>
</evidence>
<proteinExistence type="predicted"/>